<evidence type="ECO:0000313" key="8">
    <source>
        <dbReference type="Proteomes" id="UP001151699"/>
    </source>
</evidence>
<dbReference type="GO" id="GO:0008276">
    <property type="term" value="F:protein methyltransferase activity"/>
    <property type="evidence" value="ECO:0007669"/>
    <property type="project" value="UniProtKB-ARBA"/>
</dbReference>
<dbReference type="InterPro" id="IPR053010">
    <property type="entry name" value="SET_SmydA-8"/>
</dbReference>
<feature type="domain" description="SET" evidence="5">
    <location>
        <begin position="40"/>
        <end position="287"/>
    </location>
</feature>
<dbReference type="GO" id="GO:0008170">
    <property type="term" value="F:N-methyltransferase activity"/>
    <property type="evidence" value="ECO:0007669"/>
    <property type="project" value="UniProtKB-ARBA"/>
</dbReference>
<evidence type="ECO:0000256" key="3">
    <source>
        <dbReference type="ARBA" id="ARBA00022833"/>
    </source>
</evidence>
<sequence>MVQFCAVCGVSAVLKCGGCKNIVYCGKEHQKVHWKSGHKNLCKIYEITSNDKFGRHCIASRDIKQNEIILREQPLVLGPKVVSPALCLGCNQNLELTEMQTDFFKCSKCKWPLCSKNCEKSKFHVAECNLLYKSNYQCQISYVAAEKGKKESAYCTIVPLRILLLKNENPTGFKEFMNLEDHLDQRINTPLYKILKLNLVSFVRNVLGLVEFDERTILKVAAILDTNSFEVRPLKQQSKIRAVYTKASMFSHDCVPNTRHIFTENYEMLLVATVDIPKGSVINVTYTQPLKNTLDRQEHLKQAKCFECSCMRCSDPTELKTYFGAINCSRCKTGKIISTDSSNLTSVWKCEICDHEIAAKQIKWGNTALQTEIASLNKNDPMEFEQFLVKYAETLHPLNCHVIQIKYALTQLYGNVRGFMLSEMTDAAIQRKINLCEELLKVAEIFEPGASRFRGLLLLDLQECLTVQTKREFNNDLLTKENAQAQLVESMNLLQEAVSILKIESAMQSILEDRVKNLAFELE</sequence>
<dbReference type="GO" id="GO:0008757">
    <property type="term" value="F:S-adenosylmethionine-dependent methyltransferase activity"/>
    <property type="evidence" value="ECO:0007669"/>
    <property type="project" value="UniProtKB-ARBA"/>
</dbReference>
<evidence type="ECO:0000259" key="5">
    <source>
        <dbReference type="PROSITE" id="PS50280"/>
    </source>
</evidence>
<dbReference type="Pfam" id="PF01753">
    <property type="entry name" value="zf-MYND"/>
    <property type="match status" value="1"/>
</dbReference>
<comment type="caution">
    <text evidence="7">The sequence shown here is derived from an EMBL/GenBank/DDBJ whole genome shotgun (WGS) entry which is preliminary data.</text>
</comment>
<dbReference type="PANTHER" id="PTHR46455">
    <property type="entry name" value="SET AND MYND DOMAIN CONTAINING, ARTHROPOD-SPECIFIC, MEMBER 4, ISOFORM A"/>
    <property type="match status" value="1"/>
</dbReference>
<dbReference type="Pfam" id="PF00856">
    <property type="entry name" value="SET"/>
    <property type="match status" value="1"/>
</dbReference>
<gene>
    <name evidence="7" type="primary">SmydA-8_7</name>
    <name evidence="7" type="ORF">Bhyg_17608</name>
</gene>
<dbReference type="GO" id="GO:0008270">
    <property type="term" value="F:zinc ion binding"/>
    <property type="evidence" value="ECO:0007669"/>
    <property type="project" value="UniProtKB-KW"/>
</dbReference>
<evidence type="ECO:0000259" key="6">
    <source>
        <dbReference type="PROSITE" id="PS50865"/>
    </source>
</evidence>
<keyword evidence="1" id="KW-0479">Metal-binding</keyword>
<evidence type="ECO:0000256" key="1">
    <source>
        <dbReference type="ARBA" id="ARBA00022723"/>
    </source>
</evidence>
<keyword evidence="3" id="KW-0862">Zinc</keyword>
<protein>
    <submittedName>
        <fullName evidence="7">SET domain-containing protein SmydA-8, isoform A</fullName>
    </submittedName>
</protein>
<keyword evidence="2 4" id="KW-0863">Zinc-finger</keyword>
<dbReference type="OrthoDB" id="265717at2759"/>
<evidence type="ECO:0000256" key="2">
    <source>
        <dbReference type="ARBA" id="ARBA00022771"/>
    </source>
</evidence>
<dbReference type="SUPFAM" id="SSF144232">
    <property type="entry name" value="HIT/MYND zinc finger-like"/>
    <property type="match status" value="1"/>
</dbReference>
<dbReference type="SUPFAM" id="SSF82199">
    <property type="entry name" value="SET domain"/>
    <property type="match status" value="1"/>
</dbReference>
<dbReference type="EMBL" id="WJQU01001003">
    <property type="protein sequence ID" value="KAJ6634117.1"/>
    <property type="molecule type" value="Genomic_DNA"/>
</dbReference>
<proteinExistence type="predicted"/>
<dbReference type="InterPro" id="IPR046341">
    <property type="entry name" value="SET_dom_sf"/>
</dbReference>
<dbReference type="Proteomes" id="UP001151699">
    <property type="component" value="Unassembled WGS sequence"/>
</dbReference>
<organism evidence="7 8">
    <name type="scientific">Pseudolycoriella hygida</name>
    <dbReference type="NCBI Taxonomy" id="35572"/>
    <lineage>
        <taxon>Eukaryota</taxon>
        <taxon>Metazoa</taxon>
        <taxon>Ecdysozoa</taxon>
        <taxon>Arthropoda</taxon>
        <taxon>Hexapoda</taxon>
        <taxon>Insecta</taxon>
        <taxon>Pterygota</taxon>
        <taxon>Neoptera</taxon>
        <taxon>Endopterygota</taxon>
        <taxon>Diptera</taxon>
        <taxon>Nematocera</taxon>
        <taxon>Sciaroidea</taxon>
        <taxon>Sciaridae</taxon>
        <taxon>Pseudolycoriella</taxon>
    </lineage>
</organism>
<dbReference type="Gene3D" id="1.10.220.160">
    <property type="match status" value="1"/>
</dbReference>
<dbReference type="InterPro" id="IPR002893">
    <property type="entry name" value="Znf_MYND"/>
</dbReference>
<accession>A0A9Q0MNE2</accession>
<dbReference type="PROSITE" id="PS01360">
    <property type="entry name" value="ZF_MYND_1"/>
    <property type="match status" value="1"/>
</dbReference>
<dbReference type="AlphaFoldDB" id="A0A9Q0MNE2"/>
<name>A0A9Q0MNE2_9DIPT</name>
<dbReference type="InterPro" id="IPR001214">
    <property type="entry name" value="SET_dom"/>
</dbReference>
<feature type="domain" description="MYND-type" evidence="6">
    <location>
        <begin position="5"/>
        <end position="42"/>
    </location>
</feature>
<evidence type="ECO:0000313" key="7">
    <source>
        <dbReference type="EMBL" id="KAJ6634117.1"/>
    </source>
</evidence>
<dbReference type="PANTHER" id="PTHR46455:SF1">
    <property type="entry name" value="SET AND MYND DOMAIN CONTAINING, ARTHROPOD-SPECIFIC, MEMBER 2"/>
    <property type="match status" value="1"/>
</dbReference>
<evidence type="ECO:0000256" key="4">
    <source>
        <dbReference type="PROSITE-ProRule" id="PRU00134"/>
    </source>
</evidence>
<dbReference type="CDD" id="cd20071">
    <property type="entry name" value="SET_SMYD"/>
    <property type="match status" value="1"/>
</dbReference>
<dbReference type="Gene3D" id="6.10.140.2220">
    <property type="match status" value="2"/>
</dbReference>
<dbReference type="PROSITE" id="PS50280">
    <property type="entry name" value="SET"/>
    <property type="match status" value="1"/>
</dbReference>
<dbReference type="PROSITE" id="PS50865">
    <property type="entry name" value="ZF_MYND_2"/>
    <property type="match status" value="1"/>
</dbReference>
<dbReference type="Gene3D" id="2.170.270.10">
    <property type="entry name" value="SET domain"/>
    <property type="match status" value="1"/>
</dbReference>
<reference evidence="7" key="1">
    <citation type="submission" date="2022-07" db="EMBL/GenBank/DDBJ databases">
        <authorList>
            <person name="Trinca V."/>
            <person name="Uliana J.V.C."/>
            <person name="Torres T.T."/>
            <person name="Ward R.J."/>
            <person name="Monesi N."/>
        </authorList>
    </citation>
    <scope>NUCLEOTIDE SEQUENCE</scope>
    <source>
        <strain evidence="7">HSMRA1968</strain>
        <tissue evidence="7">Whole embryos</tissue>
    </source>
</reference>
<keyword evidence="8" id="KW-1185">Reference proteome</keyword>